<name>A0A6C0CVT0_9ZZZZ</name>
<protein>
    <submittedName>
        <fullName evidence="1">Uncharacterized protein</fullName>
    </submittedName>
</protein>
<dbReference type="EMBL" id="MN739483">
    <property type="protein sequence ID" value="QHT07615.1"/>
    <property type="molecule type" value="Genomic_DNA"/>
</dbReference>
<dbReference type="SUPFAM" id="SSF55945">
    <property type="entry name" value="TATA-box binding protein-like"/>
    <property type="match status" value="2"/>
</dbReference>
<evidence type="ECO:0000313" key="1">
    <source>
        <dbReference type="EMBL" id="QHT07615.1"/>
    </source>
</evidence>
<organism evidence="1">
    <name type="scientific">viral metagenome</name>
    <dbReference type="NCBI Taxonomy" id="1070528"/>
    <lineage>
        <taxon>unclassified sequences</taxon>
        <taxon>metagenomes</taxon>
        <taxon>organismal metagenomes</taxon>
    </lineage>
</organism>
<accession>A0A6C0CVT0</accession>
<dbReference type="Gene3D" id="3.30.310.10">
    <property type="entry name" value="TATA-Binding Protein"/>
    <property type="match status" value="2"/>
</dbReference>
<dbReference type="AlphaFoldDB" id="A0A6C0CVT0"/>
<sequence>MTATGYIGSNVNLDNLYENIEVNDIRDEGIIYAEFGSNKHSQVSKGTNLKKRFVRVNGKKQASTRRFDNSITIKYNIKNYFNNEESLNTLNIKVFKNGKIQMTGVKSEDIGKKAIDSIIGLIKEYQGKITESDKKIVDNLECLENRDFCIHLINSDFKVNMELRRDLLANLLMEKYACTCSYEPCIYPGVKIQYFMNKNNRDLPLEEQGRCMCEPSCNGKGDGFTTSSCKKITISIFQSGCILITGVTLIDHIKVGYEYISKIIKKNEEAIKRNKLIIQEPILD</sequence>
<proteinExistence type="predicted"/>
<reference evidence="1" key="1">
    <citation type="journal article" date="2020" name="Nature">
        <title>Giant virus diversity and host interactions through global metagenomics.</title>
        <authorList>
            <person name="Schulz F."/>
            <person name="Roux S."/>
            <person name="Paez-Espino D."/>
            <person name="Jungbluth S."/>
            <person name="Walsh D.A."/>
            <person name="Denef V.J."/>
            <person name="McMahon K.D."/>
            <person name="Konstantinidis K.T."/>
            <person name="Eloe-Fadrosh E.A."/>
            <person name="Kyrpides N.C."/>
            <person name="Woyke T."/>
        </authorList>
    </citation>
    <scope>NUCLEOTIDE SEQUENCE</scope>
    <source>
        <strain evidence="1">GVMAG-M-3300021964-36</strain>
    </source>
</reference>
<dbReference type="InterPro" id="IPR012295">
    <property type="entry name" value="TBP_dom_sf"/>
</dbReference>